<keyword evidence="1" id="KW-0472">Membrane</keyword>
<dbReference type="PATRIC" id="fig|29540.5.peg.1618"/>
<comment type="caution">
    <text evidence="2">The sequence shown here is derived from an EMBL/GenBank/DDBJ whole genome shotgun (WGS) entry which is preliminary data.</text>
</comment>
<dbReference type="AlphaFoldDB" id="M0AX88"/>
<gene>
    <name evidence="2" type="ORF">C481_07946</name>
</gene>
<accession>M0AX88</accession>
<keyword evidence="1" id="KW-1133">Transmembrane helix</keyword>
<protein>
    <submittedName>
        <fullName evidence="2">Uncharacterized protein</fullName>
    </submittedName>
</protein>
<dbReference type="Proteomes" id="UP000011554">
    <property type="component" value="Unassembled WGS sequence"/>
</dbReference>
<dbReference type="eggNOG" id="arCOG13433">
    <property type="taxonomic scope" value="Archaea"/>
</dbReference>
<dbReference type="STRING" id="29540.C481_07946"/>
<name>M0AX88_NATA1</name>
<feature type="transmembrane region" description="Helical" evidence="1">
    <location>
        <begin position="69"/>
        <end position="91"/>
    </location>
</feature>
<keyword evidence="3" id="KW-1185">Reference proteome</keyword>
<feature type="transmembrane region" description="Helical" evidence="1">
    <location>
        <begin position="149"/>
        <end position="167"/>
    </location>
</feature>
<evidence type="ECO:0000313" key="3">
    <source>
        <dbReference type="Proteomes" id="UP000011554"/>
    </source>
</evidence>
<dbReference type="EMBL" id="AOIO01000021">
    <property type="protein sequence ID" value="ELZ02583.1"/>
    <property type="molecule type" value="Genomic_DNA"/>
</dbReference>
<keyword evidence="1" id="KW-0812">Transmembrane</keyword>
<evidence type="ECO:0000313" key="2">
    <source>
        <dbReference type="EMBL" id="ELZ02583.1"/>
    </source>
</evidence>
<organism evidence="2 3">
    <name type="scientific">Natrialba asiatica (strain ATCC 700177 / DSM 12278 / JCM 9576 / FERM P-10747 / NBRC 102637 / 172P1)</name>
    <dbReference type="NCBI Taxonomy" id="29540"/>
    <lineage>
        <taxon>Archaea</taxon>
        <taxon>Methanobacteriati</taxon>
        <taxon>Methanobacteriota</taxon>
        <taxon>Stenosarchaea group</taxon>
        <taxon>Halobacteria</taxon>
        <taxon>Halobacteriales</taxon>
        <taxon>Natrialbaceae</taxon>
        <taxon>Natrialba</taxon>
    </lineage>
</organism>
<evidence type="ECO:0000256" key="1">
    <source>
        <dbReference type="SAM" id="Phobius"/>
    </source>
</evidence>
<proteinExistence type="predicted"/>
<feature type="transmembrane region" description="Helical" evidence="1">
    <location>
        <begin position="111"/>
        <end position="137"/>
    </location>
</feature>
<sequence length="203" mass="21416">MLIYVLGLGDFALGNRTALETLWADLLAIGTDPNGLWTAITSSRYGIDTGTEFIVRSELVAPPVGPVQWYAALAGLVGVVAVALVVVRLGWREASWDPVSIDETILLSIALTISTTLVGGPLLAGAVLMPFLFTVIVGHTRRGPGWTPSYLYVLPVLAPLCGFALGATDSATLPVELVTFVVLPIVGGLGLPLRATIRKHFGR</sequence>
<feature type="transmembrane region" description="Helical" evidence="1">
    <location>
        <begin position="173"/>
        <end position="193"/>
    </location>
</feature>
<reference evidence="2 3" key="1">
    <citation type="journal article" date="2014" name="PLoS Genet.">
        <title>Phylogenetically driven sequencing of extremely halophilic archaea reveals strategies for static and dynamic osmo-response.</title>
        <authorList>
            <person name="Becker E.A."/>
            <person name="Seitzer P.M."/>
            <person name="Tritt A."/>
            <person name="Larsen D."/>
            <person name="Krusor M."/>
            <person name="Yao A.I."/>
            <person name="Wu D."/>
            <person name="Madern D."/>
            <person name="Eisen J.A."/>
            <person name="Darling A.E."/>
            <person name="Facciotti M.T."/>
        </authorList>
    </citation>
    <scope>NUCLEOTIDE SEQUENCE [LARGE SCALE GENOMIC DNA]</scope>
    <source>
        <strain evidence="2 3">DSM 12278</strain>
    </source>
</reference>